<accession>A0A505DGU6</accession>
<dbReference type="NCBIfam" id="TIGR03930">
    <property type="entry name" value="WXG100_ESAT6"/>
    <property type="match status" value="1"/>
</dbReference>
<dbReference type="SUPFAM" id="SSF140453">
    <property type="entry name" value="EsxAB dimer-like"/>
    <property type="match status" value="1"/>
</dbReference>
<dbReference type="NCBIfam" id="TIGR04197">
    <property type="entry name" value="T7SS_SACOL2603"/>
    <property type="match status" value="1"/>
</dbReference>
<reference evidence="2 3" key="1">
    <citation type="submission" date="2019-06" db="EMBL/GenBank/DDBJ databases">
        <title>Streptomyces sporangiiformans sp. nov., a novel actinomycete isolated from soil in Mount Song.</title>
        <authorList>
            <person name="Han L."/>
        </authorList>
    </citation>
    <scope>NUCLEOTIDE SEQUENCE [LARGE SCALE GENOMIC DNA]</scope>
    <source>
        <strain evidence="2 3">NEAU-SSA 1</strain>
    </source>
</reference>
<keyword evidence="3" id="KW-1185">Reference proteome</keyword>
<dbReference type="Pfam" id="PF06013">
    <property type="entry name" value="WXG100"/>
    <property type="match status" value="1"/>
</dbReference>
<dbReference type="AlphaFoldDB" id="A0A505DGU6"/>
<dbReference type="InterPro" id="IPR021477">
    <property type="entry name" value="TVIIS_effector_SACOL2603_fam"/>
</dbReference>
<dbReference type="RefSeq" id="WP_119100364.1">
    <property type="nucleotide sequence ID" value="NZ_QXMJ01000101.1"/>
</dbReference>
<dbReference type="InterPro" id="IPR036689">
    <property type="entry name" value="ESAT-6-like_sf"/>
</dbReference>
<sequence>MAGGKDADITYDEMHKAATKLTDAKDKIDEKLDALERYIQGLVKDGYTTRKGSQAFEDAFTEFKKGAKDTIDGLTGMSKFLTNAAKAYEDLDQELAKGVKG</sequence>
<dbReference type="InterPro" id="IPR010310">
    <property type="entry name" value="T7SS_ESAT-6-like"/>
</dbReference>
<evidence type="ECO:0000256" key="1">
    <source>
        <dbReference type="RuleBase" id="RU362001"/>
    </source>
</evidence>
<dbReference type="Proteomes" id="UP000317378">
    <property type="component" value="Unassembled WGS sequence"/>
</dbReference>
<gene>
    <name evidence="2" type="ORF">FGD71_011855</name>
</gene>
<protein>
    <recommendedName>
        <fullName evidence="1">ESAT-6-like protein</fullName>
    </recommendedName>
</protein>
<evidence type="ECO:0000313" key="2">
    <source>
        <dbReference type="EMBL" id="TPQ22080.1"/>
    </source>
</evidence>
<dbReference type="Gene3D" id="1.10.287.1060">
    <property type="entry name" value="ESAT-6-like"/>
    <property type="match status" value="1"/>
</dbReference>
<dbReference type="OrthoDB" id="3268062at2"/>
<evidence type="ECO:0000313" key="3">
    <source>
        <dbReference type="Proteomes" id="UP000317378"/>
    </source>
</evidence>
<name>A0A505DGU6_9ACTN</name>
<organism evidence="2 3">
    <name type="scientific">Streptomyces sporangiiformans</name>
    <dbReference type="NCBI Taxonomy" id="2315329"/>
    <lineage>
        <taxon>Bacteria</taxon>
        <taxon>Bacillati</taxon>
        <taxon>Actinomycetota</taxon>
        <taxon>Actinomycetes</taxon>
        <taxon>Kitasatosporales</taxon>
        <taxon>Streptomycetaceae</taxon>
        <taxon>Streptomyces</taxon>
    </lineage>
</organism>
<dbReference type="EMBL" id="VCHX02000101">
    <property type="protein sequence ID" value="TPQ22080.1"/>
    <property type="molecule type" value="Genomic_DNA"/>
</dbReference>
<comment type="similarity">
    <text evidence="1">Belongs to the WXG100 family.</text>
</comment>
<proteinExistence type="inferred from homology"/>
<comment type="caution">
    <text evidence="2">The sequence shown here is derived from an EMBL/GenBank/DDBJ whole genome shotgun (WGS) entry which is preliminary data.</text>
</comment>